<dbReference type="Gene3D" id="3.90.1150.10">
    <property type="entry name" value="Aspartate Aminotransferase, domain 1"/>
    <property type="match status" value="1"/>
</dbReference>
<accession>A0ABZ2B549</accession>
<dbReference type="Gene3D" id="3.40.640.10">
    <property type="entry name" value="Type I PLP-dependent aspartate aminotransferase-like (Major domain)"/>
    <property type="match status" value="1"/>
</dbReference>
<evidence type="ECO:0000256" key="1">
    <source>
        <dbReference type="ARBA" id="ARBA00001933"/>
    </source>
</evidence>
<organism evidence="7 8">
    <name type="scientific">Sinorhizobium chiapasense</name>
    <dbReference type="NCBI Taxonomy" id="501572"/>
    <lineage>
        <taxon>Bacteria</taxon>
        <taxon>Pseudomonadati</taxon>
        <taxon>Pseudomonadota</taxon>
        <taxon>Alphaproteobacteria</taxon>
        <taxon>Hyphomicrobiales</taxon>
        <taxon>Rhizobiaceae</taxon>
        <taxon>Sinorhizobium/Ensifer group</taxon>
        <taxon>Sinorhizobium</taxon>
    </lineage>
</organism>
<evidence type="ECO:0000256" key="5">
    <source>
        <dbReference type="ARBA" id="ARBA00023239"/>
    </source>
</evidence>
<dbReference type="Proteomes" id="UP001432360">
    <property type="component" value="Chromosome"/>
</dbReference>
<dbReference type="InterPro" id="IPR015422">
    <property type="entry name" value="PyrdxlP-dep_Trfase_small"/>
</dbReference>
<dbReference type="SUPFAM" id="SSF53383">
    <property type="entry name" value="PLP-dependent transferases"/>
    <property type="match status" value="1"/>
</dbReference>
<evidence type="ECO:0000256" key="2">
    <source>
        <dbReference type="ARBA" id="ARBA00009533"/>
    </source>
</evidence>
<keyword evidence="4 6" id="KW-0663">Pyridoxal phosphate</keyword>
<evidence type="ECO:0000256" key="4">
    <source>
        <dbReference type="ARBA" id="ARBA00022898"/>
    </source>
</evidence>
<dbReference type="GO" id="GO:0008483">
    <property type="term" value="F:transaminase activity"/>
    <property type="evidence" value="ECO:0007669"/>
    <property type="project" value="UniProtKB-KW"/>
</dbReference>
<dbReference type="PANTHER" id="PTHR11999:SF70">
    <property type="entry name" value="MIP05841P"/>
    <property type="match status" value="1"/>
</dbReference>
<keyword evidence="7" id="KW-0808">Transferase</keyword>
<dbReference type="InterPro" id="IPR002129">
    <property type="entry name" value="PyrdxlP-dep_de-COase"/>
</dbReference>
<keyword evidence="7" id="KW-0032">Aminotransferase</keyword>
<gene>
    <name evidence="7" type="ORF">RB548_14025</name>
</gene>
<dbReference type="InterPro" id="IPR010977">
    <property type="entry name" value="Aromatic_deC"/>
</dbReference>
<evidence type="ECO:0000313" key="7">
    <source>
        <dbReference type="EMBL" id="WVT02626.1"/>
    </source>
</evidence>
<sequence length="477" mass="51321">MGEESVDDLLQRAAEHAVRFRNSMSEGLQRPRATYRASLEEFREPLPEQGDAGLGVIEELVAKAEPGLRAMTGPRFFGWVIGGSHPVGVAADWLTSAWGQNTGNHHATPAAAAAEAVAGNWLLDLLDLPRESSVGFVTGATGANFVCLAAARGDVLRKVGWDVEVQGLFGAPPITVLIGDDAHATVFSALQFLGLGHDRVVRVKTDDAGRILVSDFAEAAGNVSGPCIAILQAGQINTGAFDDFEDIIPIARGIGAWVHVDGAFGLWARACPQRSGLAKGIDDADSWATDGHKWLQTPYDCGYAIVRDEEAHRRAMTIAASFLPPSFEGERDPSHFVPELSRRARGFATWAMIKHLGRDGIATMVERHCRIAHAMAERLRPEEGVAVLNDVVLNQFLVRFGMTYPDDEADRLTQGTIERVQADGVCFCGGAIWRGRKVMRVSVISWLTDDLAGNVAADAIMAAWRAVLREGGGRPSA</sequence>
<reference evidence="7" key="1">
    <citation type="submission" date="2023-08" db="EMBL/GenBank/DDBJ databases">
        <title>Complete genome sequence of Sinorhizobium chiapanecum ITTG S70 isolated from Acaciella angustissima nodules in Chiapas-Mexico.</title>
        <authorList>
            <person name="Rincon-Rosales R."/>
            <person name="Rogel M.A."/>
            <person name="Rincon-Medina C.I."/>
            <person name="Guerrero G."/>
            <person name="Manzano-Gomez L.A."/>
            <person name="Lopez-Lopez A."/>
            <person name="Rincon Molina F.A."/>
            <person name="Martinez-Romero E."/>
        </authorList>
    </citation>
    <scope>NUCLEOTIDE SEQUENCE</scope>
    <source>
        <strain evidence="7">ITTG S70</strain>
    </source>
</reference>
<dbReference type="InterPro" id="IPR015424">
    <property type="entry name" value="PyrdxlP-dep_Trfase"/>
</dbReference>
<keyword evidence="5 6" id="KW-0456">Lyase</keyword>
<evidence type="ECO:0000256" key="3">
    <source>
        <dbReference type="ARBA" id="ARBA00022793"/>
    </source>
</evidence>
<dbReference type="Pfam" id="PF00282">
    <property type="entry name" value="Pyridoxal_deC"/>
    <property type="match status" value="1"/>
</dbReference>
<keyword evidence="8" id="KW-1185">Reference proteome</keyword>
<evidence type="ECO:0000256" key="6">
    <source>
        <dbReference type="RuleBase" id="RU000382"/>
    </source>
</evidence>
<dbReference type="PANTHER" id="PTHR11999">
    <property type="entry name" value="GROUP II PYRIDOXAL-5-PHOSPHATE DECARBOXYLASE"/>
    <property type="match status" value="1"/>
</dbReference>
<proteinExistence type="inferred from homology"/>
<comment type="cofactor">
    <cofactor evidence="1 6">
        <name>pyridoxal 5'-phosphate</name>
        <dbReference type="ChEBI" id="CHEBI:597326"/>
    </cofactor>
</comment>
<keyword evidence="3" id="KW-0210">Decarboxylase</keyword>
<protein>
    <submittedName>
        <fullName evidence="7">Aspartate aminotransferase family protein</fullName>
    </submittedName>
</protein>
<dbReference type="InterPro" id="IPR015421">
    <property type="entry name" value="PyrdxlP-dep_Trfase_major"/>
</dbReference>
<dbReference type="EMBL" id="CP133148">
    <property type="protein sequence ID" value="WVT02626.1"/>
    <property type="molecule type" value="Genomic_DNA"/>
</dbReference>
<evidence type="ECO:0000313" key="8">
    <source>
        <dbReference type="Proteomes" id="UP001432360"/>
    </source>
</evidence>
<comment type="similarity">
    <text evidence="2 6">Belongs to the group II decarboxylase family.</text>
</comment>
<dbReference type="RefSeq" id="WP_331371897.1">
    <property type="nucleotide sequence ID" value="NZ_CP133148.1"/>
</dbReference>
<name>A0ABZ2B549_9HYPH</name>